<dbReference type="RefSeq" id="WP_114769420.1">
    <property type="nucleotide sequence ID" value="NZ_QQBB01000002.1"/>
</dbReference>
<feature type="chain" id="PRO_5016802121" description="Peptidase S74 domain-containing protein" evidence="2">
    <location>
        <begin position="21"/>
        <end position="98"/>
    </location>
</feature>
<comment type="caution">
    <text evidence="3">The sequence shown here is derived from an EMBL/GenBank/DDBJ whole genome shotgun (WGS) entry which is preliminary data.</text>
</comment>
<keyword evidence="1" id="KW-0175">Coiled coil</keyword>
<evidence type="ECO:0000313" key="3">
    <source>
        <dbReference type="EMBL" id="RDI61270.1"/>
    </source>
</evidence>
<dbReference type="Proteomes" id="UP000254925">
    <property type="component" value="Unassembled WGS sequence"/>
</dbReference>
<organism evidence="3 4">
    <name type="scientific">Microvirga subterranea</name>
    <dbReference type="NCBI Taxonomy" id="186651"/>
    <lineage>
        <taxon>Bacteria</taxon>
        <taxon>Pseudomonadati</taxon>
        <taxon>Pseudomonadota</taxon>
        <taxon>Alphaproteobacteria</taxon>
        <taxon>Hyphomicrobiales</taxon>
        <taxon>Methylobacteriaceae</taxon>
        <taxon>Microvirga</taxon>
    </lineage>
</organism>
<dbReference type="OrthoDB" id="8020772at2"/>
<evidence type="ECO:0008006" key="5">
    <source>
        <dbReference type="Google" id="ProtNLM"/>
    </source>
</evidence>
<reference evidence="3 4" key="1">
    <citation type="submission" date="2018-07" db="EMBL/GenBank/DDBJ databases">
        <title>Genomic Encyclopedia of Type Strains, Phase IV (KMG-IV): sequencing the most valuable type-strain genomes for metagenomic binning, comparative biology and taxonomic classification.</title>
        <authorList>
            <person name="Goeker M."/>
        </authorList>
    </citation>
    <scope>NUCLEOTIDE SEQUENCE [LARGE SCALE GENOMIC DNA]</scope>
    <source>
        <strain evidence="3 4">DSM 14364</strain>
    </source>
</reference>
<keyword evidence="2" id="KW-0732">Signal</keyword>
<dbReference type="EMBL" id="QQBB01000002">
    <property type="protein sequence ID" value="RDI61270.1"/>
    <property type="molecule type" value="Genomic_DNA"/>
</dbReference>
<keyword evidence="4" id="KW-1185">Reference proteome</keyword>
<evidence type="ECO:0000256" key="2">
    <source>
        <dbReference type="SAM" id="SignalP"/>
    </source>
</evidence>
<evidence type="ECO:0000256" key="1">
    <source>
        <dbReference type="SAM" id="Coils"/>
    </source>
</evidence>
<name>A0A370HSJ6_9HYPH</name>
<protein>
    <recommendedName>
        <fullName evidence="5">Peptidase S74 domain-containing protein</fullName>
    </recommendedName>
</protein>
<dbReference type="AlphaFoldDB" id="A0A370HSJ6"/>
<feature type="coiled-coil region" evidence="1">
    <location>
        <begin position="35"/>
        <end position="93"/>
    </location>
</feature>
<proteinExistence type="predicted"/>
<accession>A0A370HSJ6</accession>
<feature type="signal peptide" evidence="2">
    <location>
        <begin position="1"/>
        <end position="20"/>
    </location>
</feature>
<gene>
    <name evidence="3" type="ORF">DES45_102665</name>
</gene>
<evidence type="ECO:0000313" key="4">
    <source>
        <dbReference type="Proteomes" id="UP000254925"/>
    </source>
</evidence>
<sequence>MHRAALTAIVLLGLAAQAHAQTTPAPAADAVPVSRAEIRELIEAAQATAKASRENVDYTRVVPDLLYQILAKLDKLEDKLDKVENAVKSGRTAGQTKR</sequence>